<comment type="caution">
    <text evidence="1">The sequence shown here is derived from an EMBL/GenBank/DDBJ whole genome shotgun (WGS) entry which is preliminary data.</text>
</comment>
<name>A0ACB9FUK7_9ASTR</name>
<keyword evidence="2" id="KW-1185">Reference proteome</keyword>
<reference evidence="1 2" key="2">
    <citation type="journal article" date="2022" name="Mol. Ecol. Resour.">
        <title>The genomes of chicory, endive, great burdock and yacon provide insights into Asteraceae paleo-polyploidization history and plant inulin production.</title>
        <authorList>
            <person name="Fan W."/>
            <person name="Wang S."/>
            <person name="Wang H."/>
            <person name="Wang A."/>
            <person name="Jiang F."/>
            <person name="Liu H."/>
            <person name="Zhao H."/>
            <person name="Xu D."/>
            <person name="Zhang Y."/>
        </authorList>
    </citation>
    <scope>NUCLEOTIDE SEQUENCE [LARGE SCALE GENOMIC DNA]</scope>
    <source>
        <strain evidence="2">cv. Yunnan</strain>
        <tissue evidence="1">Leaves</tissue>
    </source>
</reference>
<dbReference type="EMBL" id="CM042033">
    <property type="protein sequence ID" value="KAI3775044.1"/>
    <property type="molecule type" value="Genomic_DNA"/>
</dbReference>
<dbReference type="Proteomes" id="UP001056120">
    <property type="component" value="Linkage Group LG16"/>
</dbReference>
<gene>
    <name evidence="1" type="ORF">L1987_49612</name>
</gene>
<evidence type="ECO:0000313" key="2">
    <source>
        <dbReference type="Proteomes" id="UP001056120"/>
    </source>
</evidence>
<organism evidence="1 2">
    <name type="scientific">Smallanthus sonchifolius</name>
    <dbReference type="NCBI Taxonomy" id="185202"/>
    <lineage>
        <taxon>Eukaryota</taxon>
        <taxon>Viridiplantae</taxon>
        <taxon>Streptophyta</taxon>
        <taxon>Embryophyta</taxon>
        <taxon>Tracheophyta</taxon>
        <taxon>Spermatophyta</taxon>
        <taxon>Magnoliopsida</taxon>
        <taxon>eudicotyledons</taxon>
        <taxon>Gunneridae</taxon>
        <taxon>Pentapetalae</taxon>
        <taxon>asterids</taxon>
        <taxon>campanulids</taxon>
        <taxon>Asterales</taxon>
        <taxon>Asteraceae</taxon>
        <taxon>Asteroideae</taxon>
        <taxon>Heliantheae alliance</taxon>
        <taxon>Millerieae</taxon>
        <taxon>Smallanthus</taxon>
    </lineage>
</organism>
<proteinExistence type="predicted"/>
<sequence>MASTPYYLYLLVFFGLFSYTLQDDACQILGCGEGRCVADGKRLSYHCECNRGWKTMMVAPMPFPSCIVPNCTMNFSCGSRAPPPPPYLRPPFNTTNVCNLVWCGEGDCVADETRHYCRCHDDADNLHNNSSFICIRQCAFKADCNHLGIGRVSPPSGSPPPPSKSANSLGRGQLPVIVVLLAWIVMAMT</sequence>
<accession>A0ACB9FUK7</accession>
<reference evidence="2" key="1">
    <citation type="journal article" date="2022" name="Mol. Ecol. Resour.">
        <title>The genomes of chicory, endive, great burdock and yacon provide insights into Asteraceae palaeo-polyploidization history and plant inulin production.</title>
        <authorList>
            <person name="Fan W."/>
            <person name="Wang S."/>
            <person name="Wang H."/>
            <person name="Wang A."/>
            <person name="Jiang F."/>
            <person name="Liu H."/>
            <person name="Zhao H."/>
            <person name="Xu D."/>
            <person name="Zhang Y."/>
        </authorList>
    </citation>
    <scope>NUCLEOTIDE SEQUENCE [LARGE SCALE GENOMIC DNA]</scope>
    <source>
        <strain evidence="2">cv. Yunnan</strain>
    </source>
</reference>
<protein>
    <submittedName>
        <fullName evidence="1">Uncharacterized protein</fullName>
    </submittedName>
</protein>
<evidence type="ECO:0000313" key="1">
    <source>
        <dbReference type="EMBL" id="KAI3775044.1"/>
    </source>
</evidence>